<dbReference type="InParanoid" id="A0A545AUS9"/>
<evidence type="ECO:0000313" key="2">
    <source>
        <dbReference type="Proteomes" id="UP000317982"/>
    </source>
</evidence>
<proteinExistence type="predicted"/>
<organism evidence="1 2">
    <name type="scientific">Cryptosporangium phraense</name>
    <dbReference type="NCBI Taxonomy" id="2593070"/>
    <lineage>
        <taxon>Bacteria</taxon>
        <taxon>Bacillati</taxon>
        <taxon>Actinomycetota</taxon>
        <taxon>Actinomycetes</taxon>
        <taxon>Cryptosporangiales</taxon>
        <taxon>Cryptosporangiaceae</taxon>
        <taxon>Cryptosporangium</taxon>
    </lineage>
</organism>
<accession>A0A545AUS9</accession>
<gene>
    <name evidence="1" type="ORF">FL583_15545</name>
</gene>
<dbReference type="RefSeq" id="WP_142705336.1">
    <property type="nucleotide sequence ID" value="NZ_VIRS01000009.1"/>
</dbReference>
<dbReference type="EMBL" id="VIRS01000009">
    <property type="protein sequence ID" value="TQS44345.1"/>
    <property type="molecule type" value="Genomic_DNA"/>
</dbReference>
<sequence length="207" mass="22077">MIDPEEWAWQTAKVPVQACDGTPLRSGGVRHMLPAGAALRMHGSQAEDYRETPPGVIEPIDVQPFLEAISAVYFGCGPCEERHVSVIANDPVLTTHVIGVALEALGADTATAEAVCNRFGAPGDVIALVLRNYGPRAAVDVAKAADPGSRRQAVIRAVYTVMPVNWLRNAVSAVPGFGQHGRRLGDQEVLDGYRGDYPVPDDRLAGE</sequence>
<dbReference type="Proteomes" id="UP000317982">
    <property type="component" value="Unassembled WGS sequence"/>
</dbReference>
<name>A0A545AUS9_9ACTN</name>
<dbReference type="AlphaFoldDB" id="A0A545AUS9"/>
<protein>
    <submittedName>
        <fullName evidence="1">Uncharacterized protein</fullName>
    </submittedName>
</protein>
<dbReference type="OrthoDB" id="9878048at2"/>
<reference evidence="1 2" key="1">
    <citation type="submission" date="2019-07" db="EMBL/GenBank/DDBJ databases">
        <title>Cryptosporangium phraense sp. nov., isolated from plant litter.</title>
        <authorList>
            <person name="Suriyachadkun C."/>
        </authorList>
    </citation>
    <scope>NUCLEOTIDE SEQUENCE [LARGE SCALE GENOMIC DNA]</scope>
    <source>
        <strain evidence="1 2">A-T 5661</strain>
    </source>
</reference>
<evidence type="ECO:0000313" key="1">
    <source>
        <dbReference type="EMBL" id="TQS44345.1"/>
    </source>
</evidence>
<keyword evidence="2" id="KW-1185">Reference proteome</keyword>
<comment type="caution">
    <text evidence="1">The sequence shown here is derived from an EMBL/GenBank/DDBJ whole genome shotgun (WGS) entry which is preliminary data.</text>
</comment>